<evidence type="ECO:0000313" key="2">
    <source>
        <dbReference type="EMBL" id="AJK49276.1"/>
    </source>
</evidence>
<gene>
    <name evidence="2" type="ORF">BGL_2c11980</name>
</gene>
<sequence>MHECLSARADTLARRAADAFPAGFRGSRIRPVVVPIRACRETPAPRAGFDNHRFAAWARAAAGASLPNCLSLHFSANPHFFSLPGPARQGGSETESSCAARPRAMRRAARVGGRTGRLRRDHFDSTLTRRLLYSACDPWITVTLPTQCHPSSMRRGSLTKAAPRTVGYLDRSGGRQPGKDCAMNASTALEMNTEATEVMQPCMRAFNGPTAFASAPSRFGKALRNRANAPAATRREPLRSGACGLAPAPSGPDSPLAPDPRGTPRHARATARAPRAPRPG</sequence>
<reference evidence="3" key="1">
    <citation type="submission" date="2011-03" db="EMBL/GenBank/DDBJ databases">
        <authorList>
            <person name="Voget S."/>
            <person name="Streit W.R."/>
            <person name="Jaeger K.E."/>
            <person name="Daniel R."/>
        </authorList>
    </citation>
    <scope>NUCLEOTIDE SEQUENCE [LARGE SCALE GENOMIC DNA]</scope>
    <source>
        <strain evidence="3">PG1</strain>
    </source>
</reference>
<dbReference type="EMBL" id="CP002581">
    <property type="protein sequence ID" value="AJK49276.1"/>
    <property type="molecule type" value="Genomic_DNA"/>
</dbReference>
<name>A0A0B6SAJ8_BURPL</name>
<dbReference type="AlphaFoldDB" id="A0A0B6SAJ8"/>
<feature type="compositionally biased region" description="Pro residues" evidence="1">
    <location>
        <begin position="249"/>
        <end position="258"/>
    </location>
</feature>
<accession>A0A0B6SAJ8</accession>
<dbReference type="Proteomes" id="UP000031838">
    <property type="component" value="Chromosome 2"/>
</dbReference>
<proteinExistence type="predicted"/>
<feature type="region of interest" description="Disordered" evidence="1">
    <location>
        <begin position="85"/>
        <end position="114"/>
    </location>
</feature>
<reference evidence="2 3" key="2">
    <citation type="journal article" date="2016" name="Appl. Microbiol. Biotechnol.">
        <title>Mutations improving production and secretion of extracellular lipase by Burkholderia glumae PG1.</title>
        <authorList>
            <person name="Knapp A."/>
            <person name="Voget S."/>
            <person name="Gao R."/>
            <person name="Zaburannyi N."/>
            <person name="Krysciak D."/>
            <person name="Breuer M."/>
            <person name="Hauer B."/>
            <person name="Streit W.R."/>
            <person name="Muller R."/>
            <person name="Daniel R."/>
            <person name="Jaeger K.E."/>
        </authorList>
    </citation>
    <scope>NUCLEOTIDE SEQUENCE [LARGE SCALE GENOMIC DNA]</scope>
    <source>
        <strain evidence="2 3">PG1</strain>
    </source>
</reference>
<protein>
    <submittedName>
        <fullName evidence="2">Uncharacterized protein</fullName>
    </submittedName>
</protein>
<evidence type="ECO:0000256" key="1">
    <source>
        <dbReference type="SAM" id="MobiDB-lite"/>
    </source>
</evidence>
<organism evidence="2 3">
    <name type="scientific">Burkholderia plantarii</name>
    <dbReference type="NCBI Taxonomy" id="41899"/>
    <lineage>
        <taxon>Bacteria</taxon>
        <taxon>Pseudomonadati</taxon>
        <taxon>Pseudomonadota</taxon>
        <taxon>Betaproteobacteria</taxon>
        <taxon>Burkholderiales</taxon>
        <taxon>Burkholderiaceae</taxon>
        <taxon>Burkholderia</taxon>
    </lineage>
</organism>
<keyword evidence="3" id="KW-1185">Reference proteome</keyword>
<feature type="region of interest" description="Disordered" evidence="1">
    <location>
        <begin position="226"/>
        <end position="280"/>
    </location>
</feature>
<evidence type="ECO:0000313" key="3">
    <source>
        <dbReference type="Proteomes" id="UP000031838"/>
    </source>
</evidence>
<dbReference type="KEGG" id="bgp:BGL_2c11980"/>
<dbReference type="HOGENOM" id="CLU_992781_0_0_4"/>